<reference evidence="3" key="2">
    <citation type="journal article" date="2022" name="Hortic Res">
        <title>The genome of Dioscorea zingiberensis sheds light on the biosynthesis, origin and evolution of the medicinally important diosgenin saponins.</title>
        <authorList>
            <person name="Li Y."/>
            <person name="Tan C."/>
            <person name="Li Z."/>
            <person name="Guo J."/>
            <person name="Li S."/>
            <person name="Chen X."/>
            <person name="Wang C."/>
            <person name="Dai X."/>
            <person name="Yang H."/>
            <person name="Song W."/>
            <person name="Hou L."/>
            <person name="Xu J."/>
            <person name="Tong Z."/>
            <person name="Xu A."/>
            <person name="Yuan X."/>
            <person name="Wang W."/>
            <person name="Yang Q."/>
            <person name="Chen L."/>
            <person name="Sun Z."/>
            <person name="Wang K."/>
            <person name="Pan B."/>
            <person name="Chen J."/>
            <person name="Bao Y."/>
            <person name="Liu F."/>
            <person name="Qi X."/>
            <person name="Gang D.R."/>
            <person name="Wen J."/>
            <person name="Li J."/>
        </authorList>
    </citation>
    <scope>NUCLEOTIDE SEQUENCE</scope>
    <source>
        <strain evidence="3">Dzin_1.0</strain>
    </source>
</reference>
<feature type="region of interest" description="Disordered" evidence="1">
    <location>
        <begin position="139"/>
        <end position="185"/>
    </location>
</feature>
<dbReference type="InterPro" id="IPR001878">
    <property type="entry name" value="Znf_CCHC"/>
</dbReference>
<proteinExistence type="predicted"/>
<dbReference type="EMBL" id="JAGGNH010000005">
    <property type="protein sequence ID" value="KAJ0972270.1"/>
    <property type="molecule type" value="Genomic_DNA"/>
</dbReference>
<dbReference type="GO" id="GO:0003676">
    <property type="term" value="F:nucleic acid binding"/>
    <property type="evidence" value="ECO:0007669"/>
    <property type="project" value="InterPro"/>
</dbReference>
<evidence type="ECO:0000259" key="2">
    <source>
        <dbReference type="SMART" id="SM00343"/>
    </source>
</evidence>
<feature type="compositionally biased region" description="Polar residues" evidence="1">
    <location>
        <begin position="500"/>
        <end position="516"/>
    </location>
</feature>
<feature type="region of interest" description="Disordered" evidence="1">
    <location>
        <begin position="492"/>
        <end position="540"/>
    </location>
</feature>
<feature type="domain" description="CCHC-type" evidence="2">
    <location>
        <begin position="216"/>
        <end position="232"/>
    </location>
</feature>
<sequence length="540" mass="60746">MHNPISLFVSNTKGVSRLVQQVTHFTNKDPNIIEVDKKDKKRRTPVRFPVDSRAVRFTADGGGSMVRAWRRVSERGEGSRNPGRNEDDHIDHKRLLHGRIIVSPEGSPRRDDTSYAEALRRKQPCNSITPCLEEFRPSEYDLPESSKDGPWRKVQSRKRRRTPPTGACIKPRPNRGETQLLRRSPPTKLIAGRVAEVCGNCLQPSHLKAECRKLEVCRRCELAGHRSSRCSVTSSELRRLRRSREEQARMRGRQTLAKAEEGGGHHKQGKEGRGGNQLPGRNPPSEEEVHYIPMPIDDELADEKEKLKSVSIATITKVSDGIADHRKLAAALAECFAPVGQWPVTPLEDDRMVVNCPSAEAARDLERQKELKFPAFTVSFEQWTADLDSPEKAEGEFRWVKCKNVPLYFRKRNTVARFLKPIGDLIILDTTGAFFADHLRALVRIRRGRRLPCTVKCNMYIRRHVIRIELEGGQSPLPWGPAPVIEDGDDTVRPAEKMGETSTNPSVIAQPNLVNSQRAQGGGTVVQVGARGNVRREEDG</sequence>
<comment type="caution">
    <text evidence="3">The sequence shown here is derived from an EMBL/GenBank/DDBJ whole genome shotgun (WGS) entry which is preliminary data.</text>
</comment>
<keyword evidence="4" id="KW-1185">Reference proteome</keyword>
<feature type="region of interest" description="Disordered" evidence="1">
    <location>
        <begin position="238"/>
        <end position="289"/>
    </location>
</feature>
<evidence type="ECO:0000313" key="4">
    <source>
        <dbReference type="Proteomes" id="UP001085076"/>
    </source>
</evidence>
<dbReference type="SMART" id="SM00343">
    <property type="entry name" value="ZnF_C2HC"/>
    <property type="match status" value="2"/>
</dbReference>
<reference evidence="3" key="1">
    <citation type="submission" date="2021-03" db="EMBL/GenBank/DDBJ databases">
        <authorList>
            <person name="Li Z."/>
            <person name="Yang C."/>
        </authorList>
    </citation>
    <scope>NUCLEOTIDE SEQUENCE</scope>
    <source>
        <strain evidence="3">Dzin_1.0</strain>
        <tissue evidence="3">Leaf</tissue>
    </source>
</reference>
<gene>
    <name evidence="3" type="ORF">J5N97_020229</name>
</gene>
<dbReference type="SUPFAM" id="SSF57756">
    <property type="entry name" value="Retrovirus zinc finger-like domains"/>
    <property type="match status" value="1"/>
</dbReference>
<feature type="compositionally biased region" description="Basic and acidic residues" evidence="1">
    <location>
        <begin position="258"/>
        <end position="273"/>
    </location>
</feature>
<evidence type="ECO:0000313" key="3">
    <source>
        <dbReference type="EMBL" id="KAJ0972270.1"/>
    </source>
</evidence>
<feature type="compositionally biased region" description="Basic and acidic residues" evidence="1">
    <location>
        <begin position="139"/>
        <end position="151"/>
    </location>
</feature>
<dbReference type="AlphaFoldDB" id="A0A9D5HDF9"/>
<name>A0A9D5HDF9_9LILI</name>
<accession>A0A9D5HDF9</accession>
<organism evidence="3 4">
    <name type="scientific">Dioscorea zingiberensis</name>
    <dbReference type="NCBI Taxonomy" id="325984"/>
    <lineage>
        <taxon>Eukaryota</taxon>
        <taxon>Viridiplantae</taxon>
        <taxon>Streptophyta</taxon>
        <taxon>Embryophyta</taxon>
        <taxon>Tracheophyta</taxon>
        <taxon>Spermatophyta</taxon>
        <taxon>Magnoliopsida</taxon>
        <taxon>Liliopsida</taxon>
        <taxon>Dioscoreales</taxon>
        <taxon>Dioscoreaceae</taxon>
        <taxon>Dioscorea</taxon>
    </lineage>
</organism>
<dbReference type="GO" id="GO:0008270">
    <property type="term" value="F:zinc ion binding"/>
    <property type="evidence" value="ECO:0007669"/>
    <property type="project" value="InterPro"/>
</dbReference>
<dbReference type="Proteomes" id="UP001085076">
    <property type="component" value="Miscellaneous, Linkage group lg05"/>
</dbReference>
<protein>
    <recommendedName>
        <fullName evidence="2">CCHC-type domain-containing protein</fullName>
    </recommendedName>
</protein>
<feature type="domain" description="CCHC-type" evidence="2">
    <location>
        <begin position="197"/>
        <end position="213"/>
    </location>
</feature>
<dbReference type="InterPro" id="IPR036875">
    <property type="entry name" value="Znf_CCHC_sf"/>
</dbReference>
<feature type="region of interest" description="Disordered" evidence="1">
    <location>
        <begin position="72"/>
        <end position="92"/>
    </location>
</feature>
<evidence type="ECO:0000256" key="1">
    <source>
        <dbReference type="SAM" id="MobiDB-lite"/>
    </source>
</evidence>